<feature type="region of interest" description="Disordered" evidence="2">
    <location>
        <begin position="31"/>
        <end position="53"/>
    </location>
</feature>
<organism evidence="4 6">
    <name type="scientific">Ceratina calcarata</name>
    <dbReference type="NCBI Taxonomy" id="156304"/>
    <lineage>
        <taxon>Eukaryota</taxon>
        <taxon>Metazoa</taxon>
        <taxon>Ecdysozoa</taxon>
        <taxon>Arthropoda</taxon>
        <taxon>Hexapoda</taxon>
        <taxon>Insecta</taxon>
        <taxon>Pterygota</taxon>
        <taxon>Neoptera</taxon>
        <taxon>Endopterygota</taxon>
        <taxon>Hymenoptera</taxon>
        <taxon>Apocrita</taxon>
        <taxon>Aculeata</taxon>
        <taxon>Apoidea</taxon>
        <taxon>Anthophila</taxon>
        <taxon>Apidae</taxon>
        <taxon>Ceratina</taxon>
        <taxon>Zadontomerus</taxon>
    </lineage>
</organism>
<evidence type="ECO:0000256" key="2">
    <source>
        <dbReference type="SAM" id="MobiDB-lite"/>
    </source>
</evidence>
<feature type="domain" description="HTH CENPB-type" evidence="3">
    <location>
        <begin position="100"/>
        <end position="175"/>
    </location>
</feature>
<reference evidence="5 6" key="1">
    <citation type="submission" date="2025-04" db="UniProtKB">
        <authorList>
            <consortium name="RefSeq"/>
        </authorList>
    </citation>
    <scope>IDENTIFICATION</scope>
    <source>
        <tissue evidence="5 6">Whole body</tissue>
    </source>
</reference>
<protein>
    <submittedName>
        <fullName evidence="5 6">Uncharacterized protein LOC108627179 isoform X1</fullName>
    </submittedName>
</protein>
<dbReference type="PROSITE" id="PS51253">
    <property type="entry name" value="HTH_CENPB"/>
    <property type="match status" value="1"/>
</dbReference>
<dbReference type="Pfam" id="PF03221">
    <property type="entry name" value="HTH_Tnp_Tc5"/>
    <property type="match status" value="1"/>
</dbReference>
<dbReference type="Proteomes" id="UP000694925">
    <property type="component" value="Unplaced"/>
</dbReference>
<feature type="compositionally biased region" description="Basic and acidic residues" evidence="2">
    <location>
        <begin position="31"/>
        <end position="40"/>
    </location>
</feature>
<dbReference type="InterPro" id="IPR004875">
    <property type="entry name" value="DDE_SF_endonuclease_dom"/>
</dbReference>
<evidence type="ECO:0000313" key="5">
    <source>
        <dbReference type="RefSeq" id="XP_026671179.1"/>
    </source>
</evidence>
<sequence>MAEEIYNRTIDMLNEYKFIKCEELFMKNEAEDKETHEEARSSSSENYEPQEKITKTEHIPLEYKIKVVNIVKAHKGWTLKTLQRRGCSRLKRMDDIPRWEAHIKRGGTIFDKYSIIDSWTKDRFEEARKSHQQVTTRNLQEWALAAASQFRDFQFKASKSWVKQFKQRHGIRQRKIMKHVSESEDSTMEECWTSAETFRSQIRTLIQHFHPNFIINTDQIDCEYQTDSGRTYEHQESKVVMGQEQNITELTCHSHTAQYSITMSGKLLPVVFVCLPEISGSCGKSIAQYSAKYPKVVVVYSKSGKLATHLYKSFLSDCLKPYVQKEKFLLIIDSWDGQTNPVLYDELFQDDDGKVTCTLKVIPSKCTPLVQPCDVYFYRQVKNFIKRLQNCTYLLENKREINSSEDYIKIHSVAHHQLSSPIFCNMIQYAWYASKLCDNREVFMNVNDVCFPIDTLKQLCACTNVTFIICARCRNNYCFPCFYDKYHPGSCM</sequence>
<proteinExistence type="predicted"/>
<keyword evidence="4" id="KW-1185">Reference proteome</keyword>
<dbReference type="RefSeq" id="XP_026671180.1">
    <property type="nucleotide sequence ID" value="XM_026815379.1"/>
</dbReference>
<dbReference type="GO" id="GO:0003677">
    <property type="term" value="F:DNA binding"/>
    <property type="evidence" value="ECO:0007669"/>
    <property type="project" value="UniProtKB-KW"/>
</dbReference>
<evidence type="ECO:0000313" key="4">
    <source>
        <dbReference type="Proteomes" id="UP000694925"/>
    </source>
</evidence>
<dbReference type="InterPro" id="IPR006600">
    <property type="entry name" value="HTH_CenpB_DNA-bd_dom"/>
</dbReference>
<dbReference type="Gene3D" id="1.10.10.60">
    <property type="entry name" value="Homeodomain-like"/>
    <property type="match status" value="1"/>
</dbReference>
<gene>
    <name evidence="5 6" type="primary">LOC108627179</name>
</gene>
<dbReference type="GeneID" id="108627179"/>
<evidence type="ECO:0000259" key="3">
    <source>
        <dbReference type="PROSITE" id="PS51253"/>
    </source>
</evidence>
<dbReference type="Pfam" id="PF03184">
    <property type="entry name" value="DDE_1"/>
    <property type="match status" value="1"/>
</dbReference>
<dbReference type="RefSeq" id="XP_026671179.1">
    <property type="nucleotide sequence ID" value="XM_026815378.1"/>
</dbReference>
<dbReference type="AlphaFoldDB" id="A0AAJ7S5L9"/>
<evidence type="ECO:0000313" key="6">
    <source>
        <dbReference type="RefSeq" id="XP_026671180.1"/>
    </source>
</evidence>
<name>A0AAJ7S5L9_9HYME</name>
<accession>A0AAJ7S5L9</accession>
<evidence type="ECO:0000256" key="1">
    <source>
        <dbReference type="ARBA" id="ARBA00023125"/>
    </source>
</evidence>
<keyword evidence="1" id="KW-0238">DNA-binding</keyword>